<keyword evidence="1" id="KW-0812">Transmembrane</keyword>
<dbReference type="EMBL" id="AZGF01000047">
    <property type="protein sequence ID" value="KRM09287.1"/>
    <property type="molecule type" value="Genomic_DNA"/>
</dbReference>
<comment type="caution">
    <text evidence="2">The sequence shown here is derived from an EMBL/GenBank/DDBJ whole genome shotgun (WGS) entry which is preliminary data.</text>
</comment>
<keyword evidence="1" id="KW-1133">Transmembrane helix</keyword>
<dbReference type="Proteomes" id="UP000051820">
    <property type="component" value="Unassembled WGS sequence"/>
</dbReference>
<protein>
    <submittedName>
        <fullName evidence="2">Uncharacterized protein</fullName>
    </submittedName>
</protein>
<name>A0A0R1VUE6_9LACO</name>
<gene>
    <name evidence="2" type="ORF">FD16_GL001878</name>
</gene>
<keyword evidence="3" id="KW-1185">Reference proteome</keyword>
<dbReference type="PATRIC" id="fig|1423807.3.peg.1925"/>
<accession>A0A0R1VUE6</accession>
<evidence type="ECO:0000313" key="2">
    <source>
        <dbReference type="EMBL" id="KRM09287.1"/>
    </source>
</evidence>
<proteinExistence type="predicted"/>
<dbReference type="AlphaFoldDB" id="A0A0R1VUE6"/>
<evidence type="ECO:0000256" key="1">
    <source>
        <dbReference type="SAM" id="Phobius"/>
    </source>
</evidence>
<evidence type="ECO:0000313" key="3">
    <source>
        <dbReference type="Proteomes" id="UP000051820"/>
    </source>
</evidence>
<feature type="transmembrane region" description="Helical" evidence="1">
    <location>
        <begin position="21"/>
        <end position="41"/>
    </location>
</feature>
<feature type="transmembrane region" description="Helical" evidence="1">
    <location>
        <begin position="47"/>
        <end position="68"/>
    </location>
</feature>
<organism evidence="2 3">
    <name type="scientific">Paucilactobacillus suebicus DSM 5007 = KCTC 3549</name>
    <dbReference type="NCBI Taxonomy" id="1423807"/>
    <lineage>
        <taxon>Bacteria</taxon>
        <taxon>Bacillati</taxon>
        <taxon>Bacillota</taxon>
        <taxon>Bacilli</taxon>
        <taxon>Lactobacillales</taxon>
        <taxon>Lactobacillaceae</taxon>
        <taxon>Paucilactobacillus</taxon>
    </lineage>
</organism>
<sequence>MCFFMASVVSKFIDICTEYKYVPLSFILGVVFLVSYCLNILPGYSGWIFTIFLILLISFAFNLCHILYRQHKIDKYMKSLASDNNYFNILCKLHKADGSPVDFDNRNIYISTLQNAGMIELKSYLPVEFHKGFDSVGHEYSGYTISYLGEKYLKQELLNRKR</sequence>
<keyword evidence="1" id="KW-0472">Membrane</keyword>
<reference evidence="2 3" key="1">
    <citation type="journal article" date="2015" name="Genome Announc.">
        <title>Expanding the biotechnology potential of lactobacilli through comparative genomics of 213 strains and associated genera.</title>
        <authorList>
            <person name="Sun Z."/>
            <person name="Harris H.M."/>
            <person name="McCann A."/>
            <person name="Guo C."/>
            <person name="Argimon S."/>
            <person name="Zhang W."/>
            <person name="Yang X."/>
            <person name="Jeffery I.B."/>
            <person name="Cooney J.C."/>
            <person name="Kagawa T.F."/>
            <person name="Liu W."/>
            <person name="Song Y."/>
            <person name="Salvetti E."/>
            <person name="Wrobel A."/>
            <person name="Rasinkangas P."/>
            <person name="Parkhill J."/>
            <person name="Rea M.C."/>
            <person name="O'Sullivan O."/>
            <person name="Ritari J."/>
            <person name="Douillard F.P."/>
            <person name="Paul Ross R."/>
            <person name="Yang R."/>
            <person name="Briner A.E."/>
            <person name="Felis G.E."/>
            <person name="de Vos W.M."/>
            <person name="Barrangou R."/>
            <person name="Klaenhammer T.R."/>
            <person name="Caufield P.W."/>
            <person name="Cui Y."/>
            <person name="Zhang H."/>
            <person name="O'Toole P.W."/>
        </authorList>
    </citation>
    <scope>NUCLEOTIDE SEQUENCE [LARGE SCALE GENOMIC DNA]</scope>
    <source>
        <strain evidence="2 3">DSM 5007</strain>
    </source>
</reference>